<dbReference type="AlphaFoldDB" id="A0A7J6Q7E5"/>
<name>A0A7J6Q7E5_PEROL</name>
<proteinExistence type="predicted"/>
<dbReference type="Proteomes" id="UP000553632">
    <property type="component" value="Unassembled WGS sequence"/>
</dbReference>
<reference evidence="1 2" key="1">
    <citation type="submission" date="2020-04" db="EMBL/GenBank/DDBJ databases">
        <title>Perkinsus olseni comparative genomics.</title>
        <authorList>
            <person name="Bogema D.R."/>
        </authorList>
    </citation>
    <scope>NUCLEOTIDE SEQUENCE [LARGE SCALE GENOMIC DNA]</scope>
    <source>
        <strain evidence="1 2">ATCC PRA-207</strain>
    </source>
</reference>
<gene>
    <name evidence="1" type="ORF">FOZ63_017890</name>
</gene>
<protein>
    <submittedName>
        <fullName evidence="1">Uncharacterized protein</fullName>
    </submittedName>
</protein>
<keyword evidence="2" id="KW-1185">Reference proteome</keyword>
<sequence>SPDIAEGPRPHYLRNAAPRNMLLVSAAEVSGGWGWRQLVELKMHWITISNILEPCISDLLPPQALGPSQ</sequence>
<accession>A0A7J6Q7E5</accession>
<feature type="non-terminal residue" evidence="1">
    <location>
        <position position="1"/>
    </location>
</feature>
<evidence type="ECO:0000313" key="1">
    <source>
        <dbReference type="EMBL" id="KAF4704138.1"/>
    </source>
</evidence>
<comment type="caution">
    <text evidence="1">The sequence shown here is derived from an EMBL/GenBank/DDBJ whole genome shotgun (WGS) entry which is preliminary data.</text>
</comment>
<organism evidence="1 2">
    <name type="scientific">Perkinsus olseni</name>
    <name type="common">Perkinsus atlanticus</name>
    <dbReference type="NCBI Taxonomy" id="32597"/>
    <lineage>
        <taxon>Eukaryota</taxon>
        <taxon>Sar</taxon>
        <taxon>Alveolata</taxon>
        <taxon>Perkinsozoa</taxon>
        <taxon>Perkinsea</taxon>
        <taxon>Perkinsida</taxon>
        <taxon>Perkinsidae</taxon>
        <taxon>Perkinsus</taxon>
    </lineage>
</organism>
<evidence type="ECO:0000313" key="2">
    <source>
        <dbReference type="Proteomes" id="UP000553632"/>
    </source>
</evidence>
<dbReference type="EMBL" id="JABANO010035040">
    <property type="protein sequence ID" value="KAF4704138.1"/>
    <property type="molecule type" value="Genomic_DNA"/>
</dbReference>